<evidence type="ECO:0000256" key="1">
    <source>
        <dbReference type="ARBA" id="ARBA00022723"/>
    </source>
</evidence>
<dbReference type="CDD" id="cd12148">
    <property type="entry name" value="fungal_TF_MHR"/>
    <property type="match status" value="1"/>
</dbReference>
<organism evidence="5 6">
    <name type="scientific">Rhizoctonia solani</name>
    <dbReference type="NCBI Taxonomy" id="456999"/>
    <lineage>
        <taxon>Eukaryota</taxon>
        <taxon>Fungi</taxon>
        <taxon>Dikarya</taxon>
        <taxon>Basidiomycota</taxon>
        <taxon>Agaricomycotina</taxon>
        <taxon>Agaricomycetes</taxon>
        <taxon>Cantharellales</taxon>
        <taxon>Ceratobasidiaceae</taxon>
        <taxon>Rhizoctonia</taxon>
    </lineage>
</organism>
<reference evidence="5" key="1">
    <citation type="submission" date="2021-01" db="EMBL/GenBank/DDBJ databases">
        <authorList>
            <person name="Kaushik A."/>
        </authorList>
    </citation>
    <scope>NUCLEOTIDE SEQUENCE</scope>
    <source>
        <strain evidence="5">AG6-10EEA</strain>
    </source>
</reference>
<name>A0A8H3D8Q1_9AGAM</name>
<dbReference type="SMART" id="SM00066">
    <property type="entry name" value="GAL4"/>
    <property type="match status" value="1"/>
</dbReference>
<dbReference type="GO" id="GO:0008270">
    <property type="term" value="F:zinc ion binding"/>
    <property type="evidence" value="ECO:0007669"/>
    <property type="project" value="InterPro"/>
</dbReference>
<dbReference type="Pfam" id="PF00172">
    <property type="entry name" value="Zn_clus"/>
    <property type="match status" value="1"/>
</dbReference>
<comment type="caution">
    <text evidence="5">The sequence shown here is derived from an EMBL/GenBank/DDBJ whole genome shotgun (WGS) entry which is preliminary data.</text>
</comment>
<dbReference type="InterPro" id="IPR001138">
    <property type="entry name" value="Zn2Cys6_DnaBD"/>
</dbReference>
<dbReference type="InterPro" id="IPR007219">
    <property type="entry name" value="XnlR_reg_dom"/>
</dbReference>
<feature type="compositionally biased region" description="Polar residues" evidence="3">
    <location>
        <begin position="98"/>
        <end position="127"/>
    </location>
</feature>
<proteinExistence type="predicted"/>
<evidence type="ECO:0000259" key="4">
    <source>
        <dbReference type="PROSITE" id="PS50048"/>
    </source>
</evidence>
<sequence length="627" mass="69194">MATTTSTSYPMQTNAPPVKNRACATCRASKHKCDGNEHSMKPCTRCARASKSCVWPEKKPMGRPRKHVLTVTAENLAARGVLQARSLHSSSTPSPSSDNLQLQRSPAAQRSPSSISDYFSLKGSPTSVPRPRPTGRDLEIRNLIDKYFAIPHHFVPVLRPRQEFLLNLPTTHFLTTCILAFASRYAYRTSANDYRELALSQATVTNESTERPIEYAQAMLLLTYLEYGLGNVSNAANLNKQAIEHIVKQGWHTLDRADGPACTDIFQGAAGGLISLKRSWNGLGDDPNTAKPSESQNGADKYTDNRCEERRRLVWELWIQDLLLSITSGTPRCLAESEFAVHFPRDTINSAFPSLFYPLRIKSFMFLEHAMAFPTCTTLQLRQENTQRLLMLDTFIDNALLEGLQTWSDAVKGMNDQDTKVEWQTTRTICFMSLLVLNAAMIHLHHRYAIPNLHFNFNVCSVAPTASGLAALAAIANGSQPMQQTPTDDTPPLEIPPTSVAKITTSSRSILTLFRDSQRAALAQSIPTLHPPAGDILTGPADVTPAQMDDILRQSPFCGCSQVIACFGSAIEVATAGEKYQALAAYSNLETATRILKRLKSLWPVAGAYEEELTKCHAAVQSALQDW</sequence>
<evidence type="ECO:0000313" key="5">
    <source>
        <dbReference type="EMBL" id="CAE6517833.1"/>
    </source>
</evidence>
<dbReference type="PROSITE" id="PS00463">
    <property type="entry name" value="ZN2_CY6_FUNGAL_1"/>
    <property type="match status" value="1"/>
</dbReference>
<dbReference type="EMBL" id="CAJMXA010003863">
    <property type="protein sequence ID" value="CAE6517833.1"/>
    <property type="molecule type" value="Genomic_DNA"/>
</dbReference>
<keyword evidence="2" id="KW-0539">Nucleus</keyword>
<dbReference type="PANTHER" id="PTHR47431">
    <property type="entry name" value="ZN(II)2CYS6 TRANSCRIPTION FACTOR (EUROFUNG)-RELATED"/>
    <property type="match status" value="1"/>
</dbReference>
<dbReference type="AlphaFoldDB" id="A0A8H3D8Q1"/>
<dbReference type="CDD" id="cd00067">
    <property type="entry name" value="GAL4"/>
    <property type="match status" value="1"/>
</dbReference>
<accession>A0A8H3D8Q1</accession>
<dbReference type="PANTHER" id="PTHR47431:SF1">
    <property type="entry name" value="ZN(II)2CYS6 TRANSCRIPTION FACTOR (EUROFUNG)"/>
    <property type="match status" value="1"/>
</dbReference>
<dbReference type="SUPFAM" id="SSF57701">
    <property type="entry name" value="Zn2/Cys6 DNA-binding domain"/>
    <property type="match status" value="1"/>
</dbReference>
<gene>
    <name evidence="5" type="ORF">RDB_LOCUS140404</name>
</gene>
<dbReference type="InterPro" id="IPR036864">
    <property type="entry name" value="Zn2-C6_fun-type_DNA-bd_sf"/>
</dbReference>
<protein>
    <recommendedName>
        <fullName evidence="4">Zn(2)-C6 fungal-type domain-containing protein</fullName>
    </recommendedName>
</protein>
<evidence type="ECO:0000256" key="2">
    <source>
        <dbReference type="ARBA" id="ARBA00023242"/>
    </source>
</evidence>
<dbReference type="Gene3D" id="4.10.240.10">
    <property type="entry name" value="Zn(2)-C6 fungal-type DNA-binding domain"/>
    <property type="match status" value="1"/>
</dbReference>
<dbReference type="Proteomes" id="UP000663853">
    <property type="component" value="Unassembled WGS sequence"/>
</dbReference>
<evidence type="ECO:0000313" key="6">
    <source>
        <dbReference type="Proteomes" id="UP000663853"/>
    </source>
</evidence>
<feature type="domain" description="Zn(2)-C6 fungal-type" evidence="4">
    <location>
        <begin position="22"/>
        <end position="55"/>
    </location>
</feature>
<dbReference type="GO" id="GO:0000981">
    <property type="term" value="F:DNA-binding transcription factor activity, RNA polymerase II-specific"/>
    <property type="evidence" value="ECO:0007669"/>
    <property type="project" value="InterPro"/>
</dbReference>
<evidence type="ECO:0000256" key="3">
    <source>
        <dbReference type="SAM" id="MobiDB-lite"/>
    </source>
</evidence>
<feature type="region of interest" description="Disordered" evidence="3">
    <location>
        <begin position="84"/>
        <end position="135"/>
    </location>
</feature>
<keyword evidence="1" id="KW-0479">Metal-binding</keyword>
<dbReference type="GO" id="GO:0006351">
    <property type="term" value="P:DNA-templated transcription"/>
    <property type="evidence" value="ECO:0007669"/>
    <property type="project" value="InterPro"/>
</dbReference>
<dbReference type="Pfam" id="PF04082">
    <property type="entry name" value="Fungal_trans"/>
    <property type="match status" value="1"/>
</dbReference>
<dbReference type="GO" id="GO:0003677">
    <property type="term" value="F:DNA binding"/>
    <property type="evidence" value="ECO:0007669"/>
    <property type="project" value="InterPro"/>
</dbReference>
<dbReference type="PROSITE" id="PS50048">
    <property type="entry name" value="ZN2_CY6_FUNGAL_2"/>
    <property type="match status" value="1"/>
</dbReference>